<reference evidence="3" key="1">
    <citation type="journal article" date="2015" name="ISME J.">
        <title>Draft Genome Sequence of Streptomyces incarnatus NRRL8089, which Produces the Nucleoside Antibiotic Sinefungin.</title>
        <authorList>
            <person name="Oshima K."/>
            <person name="Hattori M."/>
            <person name="Shimizu H."/>
            <person name="Fukuda K."/>
            <person name="Nemoto M."/>
            <person name="Inagaki K."/>
            <person name="Tamura T."/>
        </authorList>
    </citation>
    <scope>NUCLEOTIDE SEQUENCE</scope>
    <source>
        <strain evidence="3">FACHB-1277</strain>
    </source>
</reference>
<evidence type="ECO:0000256" key="2">
    <source>
        <dbReference type="SAM" id="Phobius"/>
    </source>
</evidence>
<accession>A0A926UT41</accession>
<feature type="transmembrane region" description="Helical" evidence="2">
    <location>
        <begin position="84"/>
        <end position="111"/>
    </location>
</feature>
<gene>
    <name evidence="3" type="ORF">H6F44_05860</name>
</gene>
<dbReference type="EMBL" id="JACJPY010000011">
    <property type="protein sequence ID" value="MBD2149652.1"/>
    <property type="molecule type" value="Genomic_DNA"/>
</dbReference>
<dbReference type="NCBIfam" id="NF038305">
    <property type="entry name" value="HpsJ_fam"/>
    <property type="match status" value="1"/>
</dbReference>
<dbReference type="Proteomes" id="UP000631421">
    <property type="component" value="Unassembled WGS sequence"/>
</dbReference>
<feature type="transmembrane region" description="Helical" evidence="2">
    <location>
        <begin position="52"/>
        <end position="72"/>
    </location>
</feature>
<dbReference type="RefSeq" id="WP_190350020.1">
    <property type="nucleotide sequence ID" value="NZ_JACJPY010000011.1"/>
</dbReference>
<proteinExistence type="predicted"/>
<feature type="region of interest" description="Disordered" evidence="1">
    <location>
        <begin position="236"/>
        <end position="268"/>
    </location>
</feature>
<name>A0A926UT41_9CYAN</name>
<keyword evidence="2" id="KW-0812">Transmembrane</keyword>
<protein>
    <submittedName>
        <fullName evidence="3">Uncharacterized protein</fullName>
    </submittedName>
</protein>
<feature type="transmembrane region" description="Helical" evidence="2">
    <location>
        <begin position="12"/>
        <end position="32"/>
    </location>
</feature>
<comment type="caution">
    <text evidence="3">The sequence shown here is derived from an EMBL/GenBank/DDBJ whole genome shotgun (WGS) entry which is preliminary data.</text>
</comment>
<organism evidence="3 4">
    <name type="scientific">Pseudanabaena cinerea FACHB-1277</name>
    <dbReference type="NCBI Taxonomy" id="2949581"/>
    <lineage>
        <taxon>Bacteria</taxon>
        <taxon>Bacillati</taxon>
        <taxon>Cyanobacteriota</taxon>
        <taxon>Cyanophyceae</taxon>
        <taxon>Pseudanabaenales</taxon>
        <taxon>Pseudanabaenaceae</taxon>
        <taxon>Pseudanabaena</taxon>
        <taxon>Pseudanabaena cinerea</taxon>
    </lineage>
</organism>
<dbReference type="InterPro" id="IPR047709">
    <property type="entry name" value="HpsJ-like"/>
</dbReference>
<dbReference type="AlphaFoldDB" id="A0A926UT41"/>
<sequence>MSNSTSSSTETITANLLRLAGYGLLLLALANFGEALLPPRFGQDPVWELSTLTKFSGSSPVPIIGMVLIFYGESTARSSFGKTLLKVLSWLSLLLGVIYIVMLLIGISAAIRINNDNNNQASSVATQQLAQFNTAKENLKNTDDSNLKKAAEFIERQSPNIKLNKENPAELRTQLAAEIAKNENELRTRLEDQKARAFRQLVKQSGKSYFEALVSAIVFICIWNQTKWTRSVVKKRKKKGAKSGAASLSDIASAPTLETEETNPETEE</sequence>
<keyword evidence="2" id="KW-1133">Transmembrane helix</keyword>
<evidence type="ECO:0000313" key="4">
    <source>
        <dbReference type="Proteomes" id="UP000631421"/>
    </source>
</evidence>
<keyword evidence="4" id="KW-1185">Reference proteome</keyword>
<evidence type="ECO:0000256" key="1">
    <source>
        <dbReference type="SAM" id="MobiDB-lite"/>
    </source>
</evidence>
<evidence type="ECO:0000313" key="3">
    <source>
        <dbReference type="EMBL" id="MBD2149652.1"/>
    </source>
</evidence>
<reference evidence="3" key="2">
    <citation type="submission" date="2020-08" db="EMBL/GenBank/DDBJ databases">
        <authorList>
            <person name="Chen M."/>
            <person name="Teng W."/>
            <person name="Zhao L."/>
            <person name="Hu C."/>
            <person name="Zhou Y."/>
            <person name="Han B."/>
            <person name="Song L."/>
            <person name="Shu W."/>
        </authorList>
    </citation>
    <scope>NUCLEOTIDE SEQUENCE</scope>
    <source>
        <strain evidence="3">FACHB-1277</strain>
    </source>
</reference>
<keyword evidence="2" id="KW-0472">Membrane</keyword>
<feature type="compositionally biased region" description="Acidic residues" evidence="1">
    <location>
        <begin position="258"/>
        <end position="268"/>
    </location>
</feature>